<feature type="region of interest" description="Disordered" evidence="1">
    <location>
        <begin position="19"/>
        <end position="55"/>
    </location>
</feature>
<sequence>MASLVLLLSEILRHETIDNLISTPPPSSSATAPPPSATTPVRSLPSGCRNTGQDQFQDDLPRVCVDLVWP</sequence>
<dbReference type="AlphaFoldDB" id="A0AAW2K429"/>
<reference evidence="2" key="2">
    <citation type="journal article" date="2024" name="Plant">
        <title>Genomic evolution and insights into agronomic trait innovations of Sesamum species.</title>
        <authorList>
            <person name="Miao H."/>
            <person name="Wang L."/>
            <person name="Qu L."/>
            <person name="Liu H."/>
            <person name="Sun Y."/>
            <person name="Le M."/>
            <person name="Wang Q."/>
            <person name="Wei S."/>
            <person name="Zheng Y."/>
            <person name="Lin W."/>
            <person name="Duan Y."/>
            <person name="Cao H."/>
            <person name="Xiong S."/>
            <person name="Wang X."/>
            <person name="Wei L."/>
            <person name="Li C."/>
            <person name="Ma Q."/>
            <person name="Ju M."/>
            <person name="Zhao R."/>
            <person name="Li G."/>
            <person name="Mu C."/>
            <person name="Tian Q."/>
            <person name="Mei H."/>
            <person name="Zhang T."/>
            <person name="Gao T."/>
            <person name="Zhang H."/>
        </authorList>
    </citation>
    <scope>NUCLEOTIDE SEQUENCE</scope>
    <source>
        <strain evidence="2">G02</strain>
    </source>
</reference>
<name>A0AAW2K429_SESRA</name>
<dbReference type="EMBL" id="JACGWJ010000030">
    <property type="protein sequence ID" value="KAL0300715.1"/>
    <property type="molecule type" value="Genomic_DNA"/>
</dbReference>
<comment type="caution">
    <text evidence="2">The sequence shown here is derived from an EMBL/GenBank/DDBJ whole genome shotgun (WGS) entry which is preliminary data.</text>
</comment>
<accession>A0AAW2K429</accession>
<gene>
    <name evidence="2" type="ORF">Sradi_6348300</name>
</gene>
<evidence type="ECO:0000313" key="2">
    <source>
        <dbReference type="EMBL" id="KAL0300715.1"/>
    </source>
</evidence>
<reference evidence="2" key="1">
    <citation type="submission" date="2020-06" db="EMBL/GenBank/DDBJ databases">
        <authorList>
            <person name="Li T."/>
            <person name="Hu X."/>
            <person name="Zhang T."/>
            <person name="Song X."/>
            <person name="Zhang H."/>
            <person name="Dai N."/>
            <person name="Sheng W."/>
            <person name="Hou X."/>
            <person name="Wei L."/>
        </authorList>
    </citation>
    <scope>NUCLEOTIDE SEQUENCE</scope>
    <source>
        <strain evidence="2">G02</strain>
        <tissue evidence="2">Leaf</tissue>
    </source>
</reference>
<evidence type="ECO:0000256" key="1">
    <source>
        <dbReference type="SAM" id="MobiDB-lite"/>
    </source>
</evidence>
<proteinExistence type="predicted"/>
<feature type="compositionally biased region" description="Pro residues" evidence="1">
    <location>
        <begin position="23"/>
        <end position="37"/>
    </location>
</feature>
<protein>
    <submittedName>
        <fullName evidence="2">Uncharacterized protein</fullName>
    </submittedName>
</protein>
<organism evidence="2">
    <name type="scientific">Sesamum radiatum</name>
    <name type="common">Black benniseed</name>
    <dbReference type="NCBI Taxonomy" id="300843"/>
    <lineage>
        <taxon>Eukaryota</taxon>
        <taxon>Viridiplantae</taxon>
        <taxon>Streptophyta</taxon>
        <taxon>Embryophyta</taxon>
        <taxon>Tracheophyta</taxon>
        <taxon>Spermatophyta</taxon>
        <taxon>Magnoliopsida</taxon>
        <taxon>eudicotyledons</taxon>
        <taxon>Gunneridae</taxon>
        <taxon>Pentapetalae</taxon>
        <taxon>asterids</taxon>
        <taxon>lamiids</taxon>
        <taxon>Lamiales</taxon>
        <taxon>Pedaliaceae</taxon>
        <taxon>Sesamum</taxon>
    </lineage>
</organism>